<sequence length="147" mass="16538">MVLEFVDGFLEIFYIRLVTNLHVVDNVSLVQVVHQPKVVHPLFLCSSSRAKEKRPRVVAMVLDEGDGVALPVVSNSETRGKESMIEFCLGMMCAFPSMLCDLDFEPLSLSLSSLPSCDLLFLTNMLILLHYLESFKSEFAEVFVFKS</sequence>
<reference evidence="1" key="2">
    <citation type="submission" date="2022-01" db="EMBL/GenBank/DDBJ databases">
        <authorList>
            <person name="Yamashiro T."/>
            <person name="Shiraishi A."/>
            <person name="Satake H."/>
            <person name="Nakayama K."/>
        </authorList>
    </citation>
    <scope>NUCLEOTIDE SEQUENCE</scope>
</reference>
<gene>
    <name evidence="1" type="ORF">Tco_1029609</name>
</gene>
<dbReference type="EMBL" id="BQNB010018066">
    <property type="protein sequence ID" value="GJT70323.1"/>
    <property type="molecule type" value="Genomic_DNA"/>
</dbReference>
<organism evidence="1 2">
    <name type="scientific">Tanacetum coccineum</name>
    <dbReference type="NCBI Taxonomy" id="301880"/>
    <lineage>
        <taxon>Eukaryota</taxon>
        <taxon>Viridiplantae</taxon>
        <taxon>Streptophyta</taxon>
        <taxon>Embryophyta</taxon>
        <taxon>Tracheophyta</taxon>
        <taxon>Spermatophyta</taxon>
        <taxon>Magnoliopsida</taxon>
        <taxon>eudicotyledons</taxon>
        <taxon>Gunneridae</taxon>
        <taxon>Pentapetalae</taxon>
        <taxon>asterids</taxon>
        <taxon>campanulids</taxon>
        <taxon>Asterales</taxon>
        <taxon>Asteraceae</taxon>
        <taxon>Asteroideae</taxon>
        <taxon>Anthemideae</taxon>
        <taxon>Anthemidinae</taxon>
        <taxon>Tanacetum</taxon>
    </lineage>
</organism>
<dbReference type="Proteomes" id="UP001151760">
    <property type="component" value="Unassembled WGS sequence"/>
</dbReference>
<name>A0ABQ5G560_9ASTR</name>
<reference evidence="1" key="1">
    <citation type="journal article" date="2022" name="Int. J. Mol. Sci.">
        <title>Draft Genome of Tanacetum Coccineum: Genomic Comparison of Closely Related Tanacetum-Family Plants.</title>
        <authorList>
            <person name="Yamashiro T."/>
            <person name="Shiraishi A."/>
            <person name="Nakayama K."/>
            <person name="Satake H."/>
        </authorList>
    </citation>
    <scope>NUCLEOTIDE SEQUENCE</scope>
</reference>
<evidence type="ECO:0000313" key="2">
    <source>
        <dbReference type="Proteomes" id="UP001151760"/>
    </source>
</evidence>
<comment type="caution">
    <text evidence="1">The sequence shown here is derived from an EMBL/GenBank/DDBJ whole genome shotgun (WGS) entry which is preliminary data.</text>
</comment>
<keyword evidence="2" id="KW-1185">Reference proteome</keyword>
<evidence type="ECO:0000313" key="1">
    <source>
        <dbReference type="EMBL" id="GJT70323.1"/>
    </source>
</evidence>
<proteinExistence type="predicted"/>
<accession>A0ABQ5G560</accession>
<protein>
    <submittedName>
        <fullName evidence="1">Uncharacterized protein</fullName>
    </submittedName>
</protein>